<sequence>MRTPLRDALQAHLDHLSFHTPAHSGVCVFSDDPRFDVTELDFSDNLHAPTGVLAESMAETAAAFGVDFVRYVTAGATAAIHTAILAADGPYLVFGSAHKSVFNGLRLKGAESYVYTARDLPAALEKTRAKTLIVTSPDYYGNCLPLKNIARTAHAFGCTVIVDASHGSHFAFSQKLPVSASEYGDIVIYSLHKTMPVPTGGALIACRAAYAETVSAAFEICHTTSPSYPIMTAIEGAVDLFRREGEALYERVFDALDGFERDLPKPFSIVRAEDRTRLVLTSPYLGTAVADALQRHEIYPECADGSRVTLIVTPFNARHLGRVTEVLRQQRAYPPAEPEPHFSRGMVQLSFGREFEAVPLSDAIGRIAYREAGLYPPGTPVVYSGEVLSEEKAELLKKWGNRTFGLDCGRILVVK</sequence>
<dbReference type="SUPFAM" id="SSF53383">
    <property type="entry name" value="PLP-dependent transferases"/>
    <property type="match status" value="1"/>
</dbReference>
<protein>
    <submittedName>
        <fullName evidence="8">Uncharacterized protein</fullName>
    </submittedName>
</protein>
<dbReference type="PANTHER" id="PTHR43277">
    <property type="entry name" value="ARGININE DECARBOXYLASE"/>
    <property type="match status" value="1"/>
</dbReference>
<keyword evidence="5" id="KW-0456">Lyase</keyword>
<dbReference type="InterPro" id="IPR015424">
    <property type="entry name" value="PyrdxlP-dep_Trfase"/>
</dbReference>
<dbReference type="InterPro" id="IPR015421">
    <property type="entry name" value="PyrdxlP-dep_Trfase_major"/>
</dbReference>
<organism evidence="8 9">
    <name type="scientific">Candidatus Stercoripulliclostridium merdipullorum</name>
    <dbReference type="NCBI Taxonomy" id="2840952"/>
    <lineage>
        <taxon>Bacteria</taxon>
        <taxon>Bacillati</taxon>
        <taxon>Bacillota</taxon>
        <taxon>Clostridia</taxon>
        <taxon>Eubacteriales</taxon>
        <taxon>Candidatus Stercoripulliclostridium</taxon>
    </lineage>
</organism>
<gene>
    <name evidence="8" type="ORF">IAB14_03660</name>
</gene>
<proteinExistence type="inferred from homology"/>
<dbReference type="Gene3D" id="3.40.640.10">
    <property type="entry name" value="Type I PLP-dependent aspartate aminotransferase-like (Major domain)"/>
    <property type="match status" value="1"/>
</dbReference>
<dbReference type="Gene3D" id="3.90.100.10">
    <property type="entry name" value="Orn/Lys/Arg decarboxylase, C-terminal domain"/>
    <property type="match status" value="1"/>
</dbReference>
<evidence type="ECO:0000256" key="2">
    <source>
        <dbReference type="ARBA" id="ARBA00010671"/>
    </source>
</evidence>
<dbReference type="InterPro" id="IPR000310">
    <property type="entry name" value="Orn/Lys/Arg_deCO2ase_major_dom"/>
</dbReference>
<dbReference type="InterPro" id="IPR052357">
    <property type="entry name" value="Orn_Lys_Arg_decarboxylase-I"/>
</dbReference>
<comment type="similarity">
    <text evidence="2">Belongs to the Orn/Lys/Arg decarboxylase class-I family.</text>
</comment>
<name>A0A9D1NCS3_9FIRM</name>
<dbReference type="SUPFAM" id="SSF55904">
    <property type="entry name" value="Ornithine decarboxylase C-terminal domain"/>
    <property type="match status" value="1"/>
</dbReference>
<accession>A0A9D1NCS3</accession>
<comment type="cofactor">
    <cofactor evidence="1">
        <name>pyridoxal 5'-phosphate</name>
        <dbReference type="ChEBI" id="CHEBI:597326"/>
    </cofactor>
</comment>
<dbReference type="PANTHER" id="PTHR43277:SF4">
    <property type="entry name" value="ARGININE DECARBOXYLASE"/>
    <property type="match status" value="1"/>
</dbReference>
<reference evidence="8" key="2">
    <citation type="journal article" date="2021" name="PeerJ">
        <title>Extensive microbial diversity within the chicken gut microbiome revealed by metagenomics and culture.</title>
        <authorList>
            <person name="Gilroy R."/>
            <person name="Ravi A."/>
            <person name="Getino M."/>
            <person name="Pursley I."/>
            <person name="Horton D.L."/>
            <person name="Alikhan N.F."/>
            <person name="Baker D."/>
            <person name="Gharbi K."/>
            <person name="Hall N."/>
            <person name="Watson M."/>
            <person name="Adriaenssens E.M."/>
            <person name="Foster-Nyarko E."/>
            <person name="Jarju S."/>
            <person name="Secka A."/>
            <person name="Antonio M."/>
            <person name="Oren A."/>
            <person name="Chaudhuri R.R."/>
            <person name="La Ragione R."/>
            <person name="Hildebrand F."/>
            <person name="Pallen M.J."/>
        </authorList>
    </citation>
    <scope>NUCLEOTIDE SEQUENCE</scope>
    <source>
        <strain evidence="8">23406</strain>
    </source>
</reference>
<reference evidence="8" key="1">
    <citation type="submission" date="2020-10" db="EMBL/GenBank/DDBJ databases">
        <authorList>
            <person name="Gilroy R."/>
        </authorList>
    </citation>
    <scope>NUCLEOTIDE SEQUENCE</scope>
    <source>
        <strain evidence="8">23406</strain>
    </source>
</reference>
<evidence type="ECO:0000256" key="3">
    <source>
        <dbReference type="ARBA" id="ARBA00022793"/>
    </source>
</evidence>
<dbReference type="InterPro" id="IPR008286">
    <property type="entry name" value="Prn/Lys/Arg_de-COase_C"/>
</dbReference>
<evidence type="ECO:0000259" key="6">
    <source>
        <dbReference type="Pfam" id="PF01276"/>
    </source>
</evidence>
<dbReference type="AlphaFoldDB" id="A0A9D1NCS3"/>
<dbReference type="Pfam" id="PF01276">
    <property type="entry name" value="OKR_DC_1"/>
    <property type="match status" value="1"/>
</dbReference>
<dbReference type="EMBL" id="DVOH01000024">
    <property type="protein sequence ID" value="HIV00196.1"/>
    <property type="molecule type" value="Genomic_DNA"/>
</dbReference>
<evidence type="ECO:0000256" key="5">
    <source>
        <dbReference type="ARBA" id="ARBA00023239"/>
    </source>
</evidence>
<keyword evidence="3" id="KW-0210">Decarboxylase</keyword>
<evidence type="ECO:0000256" key="4">
    <source>
        <dbReference type="ARBA" id="ARBA00022898"/>
    </source>
</evidence>
<dbReference type="InterPro" id="IPR036633">
    <property type="entry name" value="Prn/Lys/Arg_de-COase_C_sf"/>
</dbReference>
<comment type="caution">
    <text evidence="8">The sequence shown here is derived from an EMBL/GenBank/DDBJ whole genome shotgun (WGS) entry which is preliminary data.</text>
</comment>
<dbReference type="GO" id="GO:0016831">
    <property type="term" value="F:carboxy-lyase activity"/>
    <property type="evidence" value="ECO:0007669"/>
    <property type="project" value="UniProtKB-KW"/>
</dbReference>
<dbReference type="Proteomes" id="UP000886891">
    <property type="component" value="Unassembled WGS sequence"/>
</dbReference>
<evidence type="ECO:0000313" key="8">
    <source>
        <dbReference type="EMBL" id="HIV00196.1"/>
    </source>
</evidence>
<evidence type="ECO:0000259" key="7">
    <source>
        <dbReference type="Pfam" id="PF03711"/>
    </source>
</evidence>
<evidence type="ECO:0000313" key="9">
    <source>
        <dbReference type="Proteomes" id="UP000886891"/>
    </source>
</evidence>
<feature type="domain" description="Orn/Lys/Arg decarboxylase C-terminal" evidence="7">
    <location>
        <begin position="351"/>
        <end position="395"/>
    </location>
</feature>
<evidence type="ECO:0000256" key="1">
    <source>
        <dbReference type="ARBA" id="ARBA00001933"/>
    </source>
</evidence>
<dbReference type="Pfam" id="PF03711">
    <property type="entry name" value="OKR_DC_1_C"/>
    <property type="match status" value="1"/>
</dbReference>
<keyword evidence="4" id="KW-0663">Pyridoxal phosphate</keyword>
<feature type="domain" description="Orn/Lys/Arg decarboxylases family 1 pyridoxal-P attachment site" evidence="6">
    <location>
        <begin position="127"/>
        <end position="254"/>
    </location>
</feature>